<keyword evidence="4" id="KW-1185">Reference proteome</keyword>
<gene>
    <name evidence="3" type="ORF">Mco01_67510</name>
</gene>
<keyword evidence="1" id="KW-0238">DNA-binding</keyword>
<dbReference type="InterPro" id="IPR000551">
    <property type="entry name" value="MerR-type_HTH_dom"/>
</dbReference>
<dbReference type="InterPro" id="IPR011256">
    <property type="entry name" value="Reg_factor_effector_dom_sf"/>
</dbReference>
<accession>A0ABQ4G9I9</accession>
<dbReference type="CDD" id="cd01107">
    <property type="entry name" value="HTH_BmrR"/>
    <property type="match status" value="1"/>
</dbReference>
<proteinExistence type="predicted"/>
<feature type="domain" description="HTH merR-type" evidence="2">
    <location>
        <begin position="3"/>
        <end position="73"/>
    </location>
</feature>
<dbReference type="SUPFAM" id="SSF46955">
    <property type="entry name" value="Putative DNA-binding domain"/>
    <property type="match status" value="1"/>
</dbReference>
<dbReference type="PANTHER" id="PTHR30204:SF97">
    <property type="entry name" value="MERR FAMILY REGULATORY PROTEIN"/>
    <property type="match status" value="1"/>
</dbReference>
<protein>
    <submittedName>
        <fullName evidence="3">MerR family transcriptional regulator</fullName>
    </submittedName>
</protein>
<sequence length="285" mass="30840">MGLLTIGAFARASRLSPKALRLYDELGLLRPARTDPDSGYRFYDPAQLERARLVAWLRRLGMPLARIRAVCDLDPEAAAADVAAYWAEVEAETADRRGLAVLLVDHLSGKDTAMAEVAVRDMPARMLLSIQRHLMAEQLEAFTTGLVLRLGDGSVPGLPGIEGAPFLIYYGQVDEDGDGPVEFCRPVPDSEAEGVAARFQDLALRAEPAHREAYVRLTKAQTGQAGSLRALQALERWAAEHGETPQGVSVRTVFFADPRTAGDDDPVMDVVASLPRRVTPGTPGA</sequence>
<dbReference type="SMART" id="SM00422">
    <property type="entry name" value="HTH_MERR"/>
    <property type="match status" value="1"/>
</dbReference>
<dbReference type="Proteomes" id="UP000603904">
    <property type="component" value="Unassembled WGS sequence"/>
</dbReference>
<dbReference type="Gene3D" id="1.10.1660.10">
    <property type="match status" value="1"/>
</dbReference>
<dbReference type="InterPro" id="IPR009061">
    <property type="entry name" value="DNA-bd_dom_put_sf"/>
</dbReference>
<name>A0ABQ4G9I9_9ACTN</name>
<dbReference type="InterPro" id="IPR047057">
    <property type="entry name" value="MerR_fam"/>
</dbReference>
<dbReference type="Gene3D" id="3.20.80.10">
    <property type="entry name" value="Regulatory factor, effector binding domain"/>
    <property type="match status" value="1"/>
</dbReference>
<evidence type="ECO:0000256" key="1">
    <source>
        <dbReference type="ARBA" id="ARBA00023125"/>
    </source>
</evidence>
<dbReference type="PROSITE" id="PS00552">
    <property type="entry name" value="HTH_MERR_1"/>
    <property type="match status" value="1"/>
</dbReference>
<comment type="caution">
    <text evidence="3">The sequence shown here is derived from an EMBL/GenBank/DDBJ whole genome shotgun (WGS) entry which is preliminary data.</text>
</comment>
<dbReference type="Pfam" id="PF13411">
    <property type="entry name" value="MerR_1"/>
    <property type="match status" value="1"/>
</dbReference>
<dbReference type="EMBL" id="BOOC01000044">
    <property type="protein sequence ID" value="GIH43751.1"/>
    <property type="molecule type" value="Genomic_DNA"/>
</dbReference>
<evidence type="ECO:0000259" key="2">
    <source>
        <dbReference type="PROSITE" id="PS50937"/>
    </source>
</evidence>
<organism evidence="3 4">
    <name type="scientific">Microbispora corallina</name>
    <dbReference type="NCBI Taxonomy" id="83302"/>
    <lineage>
        <taxon>Bacteria</taxon>
        <taxon>Bacillati</taxon>
        <taxon>Actinomycetota</taxon>
        <taxon>Actinomycetes</taxon>
        <taxon>Streptosporangiales</taxon>
        <taxon>Streptosporangiaceae</taxon>
        <taxon>Microbispora</taxon>
    </lineage>
</organism>
<dbReference type="PANTHER" id="PTHR30204">
    <property type="entry name" value="REDOX-CYCLING DRUG-SENSING TRANSCRIPTIONAL ACTIVATOR SOXR"/>
    <property type="match status" value="1"/>
</dbReference>
<reference evidence="3 4" key="1">
    <citation type="submission" date="2021-01" db="EMBL/GenBank/DDBJ databases">
        <title>Whole genome shotgun sequence of Microbispora corallina NBRC 16416.</title>
        <authorList>
            <person name="Komaki H."/>
            <person name="Tamura T."/>
        </authorList>
    </citation>
    <scope>NUCLEOTIDE SEQUENCE [LARGE SCALE GENOMIC DNA]</scope>
    <source>
        <strain evidence="3 4">NBRC 16416</strain>
    </source>
</reference>
<dbReference type="RefSeq" id="WP_204060813.1">
    <property type="nucleotide sequence ID" value="NZ_BAAAGP010000035.1"/>
</dbReference>
<dbReference type="PROSITE" id="PS50937">
    <property type="entry name" value="HTH_MERR_2"/>
    <property type="match status" value="1"/>
</dbReference>
<evidence type="ECO:0000313" key="4">
    <source>
        <dbReference type="Proteomes" id="UP000603904"/>
    </source>
</evidence>
<evidence type="ECO:0000313" key="3">
    <source>
        <dbReference type="EMBL" id="GIH43751.1"/>
    </source>
</evidence>